<dbReference type="AlphaFoldDB" id="A0A1F6B636"/>
<feature type="domain" description="D-alanyl-D-alanine carboxypeptidase-like core" evidence="2">
    <location>
        <begin position="502"/>
        <end position="621"/>
    </location>
</feature>
<dbReference type="PANTHER" id="PTHR34385:SF1">
    <property type="entry name" value="PEPTIDOGLYCAN L-ALANYL-D-GLUTAMATE ENDOPEPTIDASE CWLK"/>
    <property type="match status" value="1"/>
</dbReference>
<feature type="compositionally biased region" description="Basic and acidic residues" evidence="1">
    <location>
        <begin position="430"/>
        <end position="450"/>
    </location>
</feature>
<dbReference type="GO" id="GO:0006508">
    <property type="term" value="P:proteolysis"/>
    <property type="evidence" value="ECO:0007669"/>
    <property type="project" value="InterPro"/>
</dbReference>
<protein>
    <recommendedName>
        <fullName evidence="2">D-alanyl-D-alanine carboxypeptidase-like core domain-containing protein</fullName>
    </recommendedName>
</protein>
<dbReference type="Gene3D" id="3.30.1380.10">
    <property type="match status" value="1"/>
</dbReference>
<comment type="caution">
    <text evidence="3">The sequence shown here is derived from an EMBL/GenBank/DDBJ whole genome shotgun (WGS) entry which is preliminary data.</text>
</comment>
<dbReference type="InterPro" id="IPR052179">
    <property type="entry name" value="DD-CPase-like"/>
</dbReference>
<dbReference type="Pfam" id="PF02557">
    <property type="entry name" value="VanY"/>
    <property type="match status" value="1"/>
</dbReference>
<organism evidence="3 4">
    <name type="scientific">Candidatus Gottesmanbacteria bacterium RIFCSPLOWO2_02_FULL_38_8</name>
    <dbReference type="NCBI Taxonomy" id="1798397"/>
    <lineage>
        <taxon>Bacteria</taxon>
        <taxon>Candidatus Gottesmaniibacteriota</taxon>
    </lineage>
</organism>
<gene>
    <name evidence="3" type="ORF">A3I51_00900</name>
</gene>
<dbReference type="CDD" id="cd14852">
    <property type="entry name" value="LD-carboxypeptidase"/>
    <property type="match status" value="1"/>
</dbReference>
<accession>A0A1F6B636</accession>
<dbReference type="GO" id="GO:0008233">
    <property type="term" value="F:peptidase activity"/>
    <property type="evidence" value="ECO:0007669"/>
    <property type="project" value="InterPro"/>
</dbReference>
<name>A0A1F6B636_9BACT</name>
<evidence type="ECO:0000313" key="4">
    <source>
        <dbReference type="Proteomes" id="UP000179209"/>
    </source>
</evidence>
<evidence type="ECO:0000313" key="3">
    <source>
        <dbReference type="EMBL" id="OGG32386.1"/>
    </source>
</evidence>
<proteinExistence type="predicted"/>
<evidence type="ECO:0000256" key="1">
    <source>
        <dbReference type="SAM" id="MobiDB-lite"/>
    </source>
</evidence>
<dbReference type="SUPFAM" id="SSF55166">
    <property type="entry name" value="Hedgehog/DD-peptidase"/>
    <property type="match status" value="1"/>
</dbReference>
<dbReference type="Proteomes" id="UP000179209">
    <property type="component" value="Unassembled WGS sequence"/>
</dbReference>
<dbReference type="InterPro" id="IPR058193">
    <property type="entry name" value="VanY/YodJ_core_dom"/>
</dbReference>
<feature type="region of interest" description="Disordered" evidence="1">
    <location>
        <begin position="429"/>
        <end position="450"/>
    </location>
</feature>
<dbReference type="InterPro" id="IPR009045">
    <property type="entry name" value="Zn_M74/Hedgehog-like"/>
</dbReference>
<evidence type="ECO:0000259" key="2">
    <source>
        <dbReference type="Pfam" id="PF02557"/>
    </source>
</evidence>
<dbReference type="PANTHER" id="PTHR34385">
    <property type="entry name" value="D-ALANYL-D-ALANINE CARBOXYPEPTIDASE"/>
    <property type="match status" value="1"/>
</dbReference>
<reference evidence="3 4" key="1">
    <citation type="journal article" date="2016" name="Nat. Commun.">
        <title>Thousands of microbial genomes shed light on interconnected biogeochemical processes in an aquifer system.</title>
        <authorList>
            <person name="Anantharaman K."/>
            <person name="Brown C.T."/>
            <person name="Hug L.A."/>
            <person name="Sharon I."/>
            <person name="Castelle C.J."/>
            <person name="Probst A.J."/>
            <person name="Thomas B.C."/>
            <person name="Singh A."/>
            <person name="Wilkins M.J."/>
            <person name="Karaoz U."/>
            <person name="Brodie E.L."/>
            <person name="Williams K.H."/>
            <person name="Hubbard S.S."/>
            <person name="Banfield J.F."/>
        </authorList>
    </citation>
    <scope>NUCLEOTIDE SEQUENCE [LARGE SCALE GENOMIC DNA]</scope>
</reference>
<dbReference type="InterPro" id="IPR003709">
    <property type="entry name" value="VanY-like_core_dom"/>
</dbReference>
<sequence length="659" mass="74349">MTSEGTPPPTGLQKRERLTPRALNFRDLSVQEQEATRNRLNQLRDAPFSPEALPVMQSLLGNLISNRQADPDSILGKAMVLRGQLSQNPDNLSADLYGEVMPEVVREYAGRLSDQKSLDWLTTLDIETGIENLRHEQNTAFTGRIMDLTMKNIQGDFNEIKSEVLRFKMTAAARVESQRVFEQLVDRFDGDLMKVKDYVNGYAGEVKDRYITGKIGEAEYKKSLTFIASVRGKSTYRAFENYVKVEMAKKVIDQASGISGILGGRKKAAERMQNVLSTSGVGTVMSNWKQISEEFRKRQHITAEEVWTNAQTMERTAKIIDEYWRKRRETLDQDSLRLLTDVGVDSSRLSKLKRKAVDAIPVSLSKKLVLASLLLTSLSAGAWGAVKFLNAQKPQHEAYASAHAFLQVWDKNKSEKKIPREAASPLIINKPEKKVQTQAPKEKEKKKESSVTAKLEIHLEQVRIVDSQNPLDEATINQEILPNLVTVADAAPEILVLNKDTKLNKLCIRDLKELFTMIRKEGVSLYVRSGYRSIEQQKLAYDKASDKNTVVLPGTSQHHTGLAIDFTTPEIGNVVDINANFSGTKAGRWLAEHAWEYGFVLSYTNNHDGIRNEDWHYYYVGRDLAGIWHDNQVRGTNVDLFALQLEYGNYPQEIAMASP</sequence>
<dbReference type="EMBL" id="MFKA01000012">
    <property type="protein sequence ID" value="OGG32386.1"/>
    <property type="molecule type" value="Genomic_DNA"/>
</dbReference>